<keyword evidence="2" id="KW-0346">Stress response</keyword>
<dbReference type="EMBL" id="QDHA01000006">
    <property type="protein sequence ID" value="RCJ10001.1"/>
    <property type="molecule type" value="Genomic_DNA"/>
</dbReference>
<dbReference type="Gene3D" id="2.60.260.20">
    <property type="entry name" value="Urease metallochaperone UreE, N-terminal domain"/>
    <property type="match status" value="2"/>
</dbReference>
<dbReference type="Pfam" id="PF01556">
    <property type="entry name" value="DnaJ_C"/>
    <property type="match status" value="1"/>
</dbReference>
<organism evidence="6 7">
    <name type="scientific">Cupriavidus necator</name>
    <name type="common">Alcaligenes eutrophus</name>
    <name type="synonym">Ralstonia eutropha</name>
    <dbReference type="NCBI Taxonomy" id="106590"/>
    <lineage>
        <taxon>Bacteria</taxon>
        <taxon>Pseudomonadati</taxon>
        <taxon>Pseudomonadota</taxon>
        <taxon>Betaproteobacteria</taxon>
        <taxon>Burkholderiales</taxon>
        <taxon>Burkholderiaceae</taxon>
        <taxon>Cupriavidus</taxon>
    </lineage>
</organism>
<reference evidence="6 7" key="1">
    <citation type="submission" date="2018-04" db="EMBL/GenBank/DDBJ databases">
        <title>Cupriavidus necator CR12 genome sequencing and assembly.</title>
        <authorList>
            <person name="Ben Fekih I."/>
            <person name="Mazhar H.S."/>
            <person name="Bello S.K."/>
            <person name="Rensing C."/>
        </authorList>
    </citation>
    <scope>NUCLEOTIDE SEQUENCE [LARGE SCALE GENOMIC DNA]</scope>
    <source>
        <strain evidence="6 7">CR12</strain>
    </source>
</reference>
<evidence type="ECO:0000256" key="1">
    <source>
        <dbReference type="ARBA" id="ARBA00022705"/>
    </source>
</evidence>
<dbReference type="PANTHER" id="PTHR43096:SF52">
    <property type="entry name" value="DNAJ HOMOLOG 1, MITOCHONDRIAL-RELATED"/>
    <property type="match status" value="1"/>
</dbReference>
<dbReference type="GO" id="GO:0051082">
    <property type="term" value="F:unfolded protein binding"/>
    <property type="evidence" value="ECO:0007669"/>
    <property type="project" value="InterPro"/>
</dbReference>
<dbReference type="PROSITE" id="PS50076">
    <property type="entry name" value="DNAJ_2"/>
    <property type="match status" value="1"/>
</dbReference>
<dbReference type="SUPFAM" id="SSF49493">
    <property type="entry name" value="HSP40/DnaJ peptide-binding domain"/>
    <property type="match status" value="2"/>
</dbReference>
<comment type="caution">
    <text evidence="6">The sequence shown here is derived from an EMBL/GenBank/DDBJ whole genome shotgun (WGS) entry which is preliminary data.</text>
</comment>
<dbReference type="GO" id="GO:0006260">
    <property type="term" value="P:DNA replication"/>
    <property type="evidence" value="ECO:0007669"/>
    <property type="project" value="UniProtKB-KW"/>
</dbReference>
<dbReference type="SMART" id="SM00271">
    <property type="entry name" value="DnaJ"/>
    <property type="match status" value="1"/>
</dbReference>
<dbReference type="RefSeq" id="WP_114130452.1">
    <property type="nucleotide sequence ID" value="NZ_CP068435.1"/>
</dbReference>
<gene>
    <name evidence="6" type="ORF">DDK22_01975</name>
</gene>
<dbReference type="Pfam" id="PF00226">
    <property type="entry name" value="DnaJ"/>
    <property type="match status" value="1"/>
</dbReference>
<dbReference type="SUPFAM" id="SSF46565">
    <property type="entry name" value="Chaperone J-domain"/>
    <property type="match status" value="1"/>
</dbReference>
<evidence type="ECO:0000256" key="4">
    <source>
        <dbReference type="SAM" id="MobiDB-lite"/>
    </source>
</evidence>
<dbReference type="Gene3D" id="1.10.287.110">
    <property type="entry name" value="DnaJ domain"/>
    <property type="match status" value="1"/>
</dbReference>
<dbReference type="InterPro" id="IPR018253">
    <property type="entry name" value="DnaJ_domain_CS"/>
</dbReference>
<dbReference type="AlphaFoldDB" id="A0A367PQ05"/>
<dbReference type="GO" id="GO:0042026">
    <property type="term" value="P:protein refolding"/>
    <property type="evidence" value="ECO:0007669"/>
    <property type="project" value="TreeGrafter"/>
</dbReference>
<evidence type="ECO:0000256" key="2">
    <source>
        <dbReference type="ARBA" id="ARBA00023016"/>
    </source>
</evidence>
<dbReference type="GO" id="GO:0005737">
    <property type="term" value="C:cytoplasm"/>
    <property type="evidence" value="ECO:0007669"/>
    <property type="project" value="TreeGrafter"/>
</dbReference>
<dbReference type="InterPro" id="IPR036410">
    <property type="entry name" value="HSP_DnaJ_Cys-rich_dom_sf"/>
</dbReference>
<dbReference type="PRINTS" id="PR00625">
    <property type="entry name" value="JDOMAIN"/>
</dbReference>
<accession>A0A367PQ05</accession>
<dbReference type="CDD" id="cd10747">
    <property type="entry name" value="DnaJ_C"/>
    <property type="match status" value="1"/>
</dbReference>
<name>A0A367PQ05_CUPNE</name>
<dbReference type="CDD" id="cd06257">
    <property type="entry name" value="DnaJ"/>
    <property type="match status" value="1"/>
</dbReference>
<evidence type="ECO:0000313" key="7">
    <source>
        <dbReference type="Proteomes" id="UP000253501"/>
    </source>
</evidence>
<feature type="region of interest" description="Disordered" evidence="4">
    <location>
        <begin position="68"/>
        <end position="97"/>
    </location>
</feature>
<dbReference type="Proteomes" id="UP000253501">
    <property type="component" value="Unassembled WGS sequence"/>
</dbReference>
<dbReference type="InterPro" id="IPR036869">
    <property type="entry name" value="J_dom_sf"/>
</dbReference>
<evidence type="ECO:0000313" key="6">
    <source>
        <dbReference type="EMBL" id="RCJ10001.1"/>
    </source>
</evidence>
<protein>
    <submittedName>
        <fullName evidence="6">J domain-containing protein</fullName>
    </submittedName>
</protein>
<dbReference type="InterPro" id="IPR008971">
    <property type="entry name" value="HSP40/DnaJ_pept-bd"/>
</dbReference>
<feature type="domain" description="J" evidence="5">
    <location>
        <begin position="4"/>
        <end position="70"/>
    </location>
</feature>
<dbReference type="InterPro" id="IPR001623">
    <property type="entry name" value="DnaJ_domain"/>
</dbReference>
<sequence length="334" mass="36237">MDSDYYHVLGLNSGASQADIRHAYRRLAMRWHPDRNQGTAKQAEEVFKSVQQAYSALKDPVVRAAYDAERAGKAQAKDSHPHTGQPAPDPPQRTGTRGADYICETTVPLETAVLGGVGLTKINMKPACGRCAGNGQLRAICVSCHGRGTLARSFIGKENRCVPCSGIGWQSHRCEACLGAGHTHAVKVLRVKIPTHTLDGTVLRGTGLGGKSVDGGPPGDLLCKVKTRADRTFSVNGLDLTRELKIDFVLASLGGQISTARFRKLVDVKIPPMTHSGAVIRVPKQGLHNPSRRRTGDLLLKVVIDLPSKMRIPDERQRAVLRELARGYRADYDS</sequence>
<dbReference type="SUPFAM" id="SSF57938">
    <property type="entry name" value="DnaJ/Hsp40 cysteine-rich domain"/>
    <property type="match status" value="1"/>
</dbReference>
<proteinExistence type="predicted"/>
<dbReference type="InterPro" id="IPR002939">
    <property type="entry name" value="DnaJ_C"/>
</dbReference>
<dbReference type="Gene3D" id="2.10.230.10">
    <property type="entry name" value="Heat shock protein DnaJ, cysteine-rich domain"/>
    <property type="match status" value="1"/>
</dbReference>
<feature type="compositionally biased region" description="Basic and acidic residues" evidence="4">
    <location>
        <begin position="68"/>
        <end position="81"/>
    </location>
</feature>
<keyword evidence="3" id="KW-0143">Chaperone</keyword>
<dbReference type="PANTHER" id="PTHR43096">
    <property type="entry name" value="DNAJ HOMOLOG 1, MITOCHONDRIAL-RELATED"/>
    <property type="match status" value="1"/>
</dbReference>
<dbReference type="PROSITE" id="PS00636">
    <property type="entry name" value="DNAJ_1"/>
    <property type="match status" value="1"/>
</dbReference>
<evidence type="ECO:0000256" key="3">
    <source>
        <dbReference type="ARBA" id="ARBA00023186"/>
    </source>
</evidence>
<keyword evidence="1" id="KW-0235">DNA replication</keyword>
<evidence type="ECO:0000259" key="5">
    <source>
        <dbReference type="PROSITE" id="PS50076"/>
    </source>
</evidence>